<evidence type="ECO:0000313" key="2">
    <source>
        <dbReference type="EMBL" id="MRG91412.1"/>
    </source>
</evidence>
<comment type="caution">
    <text evidence="2">The sequence shown here is derived from an EMBL/GenBank/DDBJ whole genome shotgun (WGS) entry which is preliminary data.</text>
</comment>
<accession>A0A6N7PH05</accession>
<keyword evidence="1" id="KW-1133">Transmembrane helix</keyword>
<organism evidence="2 3">
    <name type="scientific">Polyangium spumosum</name>
    <dbReference type="NCBI Taxonomy" id="889282"/>
    <lineage>
        <taxon>Bacteria</taxon>
        <taxon>Pseudomonadati</taxon>
        <taxon>Myxococcota</taxon>
        <taxon>Polyangia</taxon>
        <taxon>Polyangiales</taxon>
        <taxon>Polyangiaceae</taxon>
        <taxon>Polyangium</taxon>
    </lineage>
</organism>
<protein>
    <submittedName>
        <fullName evidence="2">Uncharacterized protein</fullName>
    </submittedName>
</protein>
<dbReference type="Proteomes" id="UP000440224">
    <property type="component" value="Unassembled WGS sequence"/>
</dbReference>
<feature type="transmembrane region" description="Helical" evidence="1">
    <location>
        <begin position="68"/>
        <end position="93"/>
    </location>
</feature>
<evidence type="ECO:0000256" key="1">
    <source>
        <dbReference type="SAM" id="Phobius"/>
    </source>
</evidence>
<dbReference type="RefSeq" id="WP_153818204.1">
    <property type="nucleotide sequence ID" value="NZ_WJIE01000001.1"/>
</dbReference>
<gene>
    <name evidence="2" type="ORF">GF068_05670</name>
</gene>
<evidence type="ECO:0000313" key="3">
    <source>
        <dbReference type="Proteomes" id="UP000440224"/>
    </source>
</evidence>
<keyword evidence="3" id="KW-1185">Reference proteome</keyword>
<sequence length="414" mass="44299">MILECRHCGAPLDVKPDASLTKCRYCGVTSERRLLRTLAAVTPRDFRPPRQWVPPPHVPAPSNKPLSYHAGVSVFGALVAAFLVLVVGVTVVVNVRGRGVSGSGPFGASTSPNDLAAAQIDLPRASLAKALGGSSLGSSLLSVPLGHDRYQSVSFMFDEKEPAYPKSFSLVPRSGARADPRVSEALGRRLHGGLKDGNWNWAGLVSVSVDARSGTVAASVQRVLGPGRSPNPHAKAQLVALWKLVLGAVFDVPVEPSSDEARLLGAPHRFGSLATLDTTTTVDKAAETLTRRFPGAIAKTFIHLDVTIAVDHPLVREVALSFRNEEGGSMSTAHLRGTQAFPGRREAFATCLEGHLGKPEVSDRDYVNKKRDYRFTAGKAWLNVNEDAAFVNGHGHRIQAADWGRIVHAVDACR</sequence>
<proteinExistence type="predicted"/>
<keyword evidence="1" id="KW-0812">Transmembrane</keyword>
<keyword evidence="1" id="KW-0472">Membrane</keyword>
<dbReference type="EMBL" id="WJIE01000001">
    <property type="protein sequence ID" value="MRG91412.1"/>
    <property type="molecule type" value="Genomic_DNA"/>
</dbReference>
<dbReference type="OrthoDB" id="5502650at2"/>
<reference evidence="2 3" key="1">
    <citation type="submission" date="2019-10" db="EMBL/GenBank/DDBJ databases">
        <title>A soil myxobacterium in the family Polyangiaceae.</title>
        <authorList>
            <person name="Li Y."/>
            <person name="Wang J."/>
        </authorList>
    </citation>
    <scope>NUCLEOTIDE SEQUENCE [LARGE SCALE GENOMIC DNA]</scope>
    <source>
        <strain evidence="2 3">DSM 14734</strain>
    </source>
</reference>
<name>A0A6N7PH05_9BACT</name>
<dbReference type="AlphaFoldDB" id="A0A6N7PH05"/>